<accession>D3SUC7</accession>
<evidence type="ECO:0000313" key="2">
    <source>
        <dbReference type="EMBL" id="ELY23223.1"/>
    </source>
</evidence>
<evidence type="ECO:0000313" key="4">
    <source>
        <dbReference type="Proteomes" id="UP000011543"/>
    </source>
</evidence>
<reference evidence="2 4" key="3">
    <citation type="journal article" date="2014" name="PLoS Genet.">
        <title>Phylogenetically driven sequencing of extremely halophilic archaea reveals strategies for static and dynamic osmo-response.</title>
        <authorList>
            <person name="Becker E.A."/>
            <person name="Seitzer P.M."/>
            <person name="Tritt A."/>
            <person name="Larsen D."/>
            <person name="Krusor M."/>
            <person name="Yao A.I."/>
            <person name="Wu D."/>
            <person name="Madern D."/>
            <person name="Eisen J.A."/>
            <person name="Darling A.E."/>
            <person name="Facciotti M.T."/>
        </authorList>
    </citation>
    <scope>NUCLEOTIDE SEQUENCE [LARGE SCALE GENOMIC DNA]</scope>
    <source>
        <strain evidence="4">ATCC 43099 / DSM 3394 / CCM 3739 / CIP 104546 / IAM 13178 / JCM 8861 / NBRC 102185 / NCIMB 2190 / MS3</strain>
        <strain evidence="2">MS-3</strain>
    </source>
</reference>
<dbReference type="EMBL" id="CP001932">
    <property type="protein sequence ID" value="ADD05185.1"/>
    <property type="molecule type" value="Genomic_DNA"/>
</dbReference>
<gene>
    <name evidence="1" type="ordered locus">Nmag_1609</name>
    <name evidence="2" type="ORF">C500_20576</name>
</gene>
<dbReference type="GeneID" id="8824444"/>
<reference evidence="3" key="1">
    <citation type="submission" date="2010-02" db="EMBL/GenBank/DDBJ databases">
        <title>Complete sequence of chromosome of Natrialba magadii ATCC 43099.</title>
        <authorList>
            <consortium name="US DOE Joint Genome Institute"/>
            <person name="Lucas S."/>
            <person name="Copeland A."/>
            <person name="Lapidus A."/>
            <person name="Cheng J.-F."/>
            <person name="Bruce D."/>
            <person name="Goodwin L."/>
            <person name="Pitluck S."/>
            <person name="Davenport K."/>
            <person name="Saunders E."/>
            <person name="Detter J.C."/>
            <person name="Han C."/>
            <person name="Tapia R."/>
            <person name="Land M."/>
            <person name="Hauser L."/>
            <person name="Kyrpides N."/>
            <person name="Mikhailova N."/>
            <person name="De Castro R.E."/>
            <person name="Maupin-Furlow J.A."/>
            <person name="Woyke T."/>
        </authorList>
    </citation>
    <scope>NUCLEOTIDE SEQUENCE [LARGE SCALE GENOMIC DNA]</scope>
    <source>
        <strain evidence="3">ATCC 43099 / DSM 3394 / CCM 3739 / CIP 104546 / IAM 13178 / JCM 8861 / NBRC 102185 / NCIMB 2190 / MS3</strain>
    </source>
</reference>
<dbReference type="RefSeq" id="WP_004217476.1">
    <property type="nucleotide sequence ID" value="NC_013922.1"/>
</dbReference>
<protein>
    <submittedName>
        <fullName evidence="1">Uncharacterized protein</fullName>
    </submittedName>
</protein>
<dbReference type="KEGG" id="nmg:Nmag_1609"/>
<dbReference type="AlphaFoldDB" id="D3SUC7"/>
<sequence length="132" mass="14969">MSSGVPREGPPSFQRPYIRRNAQLLTDLPAPGRRWRSNVISDELADQLVGLRNRGIVRRTDRVETAEYAKRRCLWETDPGAYQYLQRILEDDDREGLFPCGHSAIKNERDVDGITCGVCGEVHDRSEVTGNV</sequence>
<keyword evidence="3" id="KW-1185">Reference proteome</keyword>
<evidence type="ECO:0000313" key="3">
    <source>
        <dbReference type="Proteomes" id="UP000001879"/>
    </source>
</evidence>
<dbReference type="PaxDb" id="547559-Nmag_1609"/>
<proteinExistence type="predicted"/>
<dbReference type="OrthoDB" id="201969at2157"/>
<reference evidence="1" key="4">
    <citation type="submission" date="2016-09" db="EMBL/GenBank/DDBJ databases">
        <authorList>
            <person name="Pfeiffer F."/>
        </authorList>
    </citation>
    <scope>NUCLEOTIDE SEQUENCE</scope>
    <source>
        <strain evidence="1">ATCC 43099</strain>
    </source>
</reference>
<organism evidence="1 3">
    <name type="scientific">Natrialba magadii (strain ATCC 43099 / DSM 3394 / CCM 3739 / CIP 104546 / IAM 13178 / JCM 8861 / NBRC 102185 / NCIMB 2190 / MS3)</name>
    <name type="common">Natronobacterium magadii</name>
    <dbReference type="NCBI Taxonomy" id="547559"/>
    <lineage>
        <taxon>Archaea</taxon>
        <taxon>Methanobacteriati</taxon>
        <taxon>Methanobacteriota</taxon>
        <taxon>Stenosarchaea group</taxon>
        <taxon>Halobacteria</taxon>
        <taxon>Halobacteriales</taxon>
        <taxon>Natrialbaceae</taxon>
        <taxon>Natrialba</taxon>
    </lineage>
</organism>
<dbReference type="HOGENOM" id="CLU_1912398_0_0_2"/>
<dbReference type="PATRIC" id="fig|547559.17.peg.4064"/>
<dbReference type="STRING" id="547559.Nmag_1609"/>
<reference evidence="1 3" key="2">
    <citation type="journal article" date="2012" name="BMC Genomics">
        <title>A comparative genomics perspective on the genetic content of the alkaliphilic haloarchaeon Natrialba magadii ATCC 43099T.</title>
        <authorList>
            <person name="Siddaramappa S."/>
            <person name="Challacombe J.F."/>
            <person name="Decastro R.E."/>
            <person name="Pfeiffer F."/>
            <person name="Sastre D.E."/>
            <person name="Gimenez M.I."/>
            <person name="Paggi R.A."/>
            <person name="Detter J.C."/>
            <person name="Davenport K.W."/>
            <person name="Goodwin L.A."/>
            <person name="Kyrpides N."/>
            <person name="Tapia R."/>
            <person name="Pitluck S."/>
            <person name="Lucas S."/>
            <person name="Woyke T."/>
            <person name="Maupin-Furlow J.A."/>
        </authorList>
    </citation>
    <scope>NUCLEOTIDE SEQUENCE [LARGE SCALE GENOMIC DNA]</scope>
    <source>
        <strain evidence="1">ATCC 43099</strain>
        <strain evidence="3">ATCC 43099 / DSM 3394 / CCM 3739 / CIP 104546 / IAM 13178 / JCM 8861 / NBRC 102185 / NCIMB 2190 / MS3</strain>
    </source>
</reference>
<dbReference type="Proteomes" id="UP000011543">
    <property type="component" value="Unassembled WGS sequence"/>
</dbReference>
<name>D3SUC7_NATMM</name>
<dbReference type="Proteomes" id="UP000001879">
    <property type="component" value="Chromosome"/>
</dbReference>
<evidence type="ECO:0000313" key="1">
    <source>
        <dbReference type="EMBL" id="ADD05185.1"/>
    </source>
</evidence>
<dbReference type="EMBL" id="AOHS01000063">
    <property type="protein sequence ID" value="ELY23223.1"/>
    <property type="molecule type" value="Genomic_DNA"/>
</dbReference>